<evidence type="ECO:0000313" key="2">
    <source>
        <dbReference type="EMBL" id="KAH9376916.1"/>
    </source>
</evidence>
<proteinExistence type="predicted"/>
<organism evidence="2 3">
    <name type="scientific">Haemaphysalis longicornis</name>
    <name type="common">Bush tick</name>
    <dbReference type="NCBI Taxonomy" id="44386"/>
    <lineage>
        <taxon>Eukaryota</taxon>
        <taxon>Metazoa</taxon>
        <taxon>Ecdysozoa</taxon>
        <taxon>Arthropoda</taxon>
        <taxon>Chelicerata</taxon>
        <taxon>Arachnida</taxon>
        <taxon>Acari</taxon>
        <taxon>Parasitiformes</taxon>
        <taxon>Ixodida</taxon>
        <taxon>Ixodoidea</taxon>
        <taxon>Ixodidae</taxon>
        <taxon>Haemaphysalinae</taxon>
        <taxon>Haemaphysalis</taxon>
    </lineage>
</organism>
<keyword evidence="3" id="KW-1185">Reference proteome</keyword>
<accession>A0A9J6GRH8</accession>
<evidence type="ECO:0000313" key="3">
    <source>
        <dbReference type="Proteomes" id="UP000821853"/>
    </source>
</evidence>
<comment type="caution">
    <text evidence="2">The sequence shown here is derived from an EMBL/GenBank/DDBJ whole genome shotgun (WGS) entry which is preliminary data.</text>
</comment>
<dbReference type="Proteomes" id="UP000821853">
    <property type="component" value="Unassembled WGS sequence"/>
</dbReference>
<keyword evidence="1" id="KW-0732">Signal</keyword>
<dbReference type="EMBL" id="JABSTR010000008">
    <property type="protein sequence ID" value="KAH9376916.1"/>
    <property type="molecule type" value="Genomic_DNA"/>
</dbReference>
<reference evidence="2 3" key="1">
    <citation type="journal article" date="2020" name="Cell">
        <title>Large-Scale Comparative Analyses of Tick Genomes Elucidate Their Genetic Diversity and Vector Capacities.</title>
        <authorList>
            <consortium name="Tick Genome and Microbiome Consortium (TIGMIC)"/>
            <person name="Jia N."/>
            <person name="Wang J."/>
            <person name="Shi W."/>
            <person name="Du L."/>
            <person name="Sun Y."/>
            <person name="Zhan W."/>
            <person name="Jiang J.F."/>
            <person name="Wang Q."/>
            <person name="Zhang B."/>
            <person name="Ji P."/>
            <person name="Bell-Sakyi L."/>
            <person name="Cui X.M."/>
            <person name="Yuan T.T."/>
            <person name="Jiang B.G."/>
            <person name="Yang W.F."/>
            <person name="Lam T.T."/>
            <person name="Chang Q.C."/>
            <person name="Ding S.J."/>
            <person name="Wang X.J."/>
            <person name="Zhu J.G."/>
            <person name="Ruan X.D."/>
            <person name="Zhao L."/>
            <person name="Wei J.T."/>
            <person name="Ye R.Z."/>
            <person name="Que T.C."/>
            <person name="Du C.H."/>
            <person name="Zhou Y.H."/>
            <person name="Cheng J.X."/>
            <person name="Dai P.F."/>
            <person name="Guo W.B."/>
            <person name="Han X.H."/>
            <person name="Huang E.J."/>
            <person name="Li L.F."/>
            <person name="Wei W."/>
            <person name="Gao Y.C."/>
            <person name="Liu J.Z."/>
            <person name="Shao H.Z."/>
            <person name="Wang X."/>
            <person name="Wang C.C."/>
            <person name="Yang T.C."/>
            <person name="Huo Q.B."/>
            <person name="Li W."/>
            <person name="Chen H.Y."/>
            <person name="Chen S.E."/>
            <person name="Zhou L.G."/>
            <person name="Ni X.B."/>
            <person name="Tian J.H."/>
            <person name="Sheng Y."/>
            <person name="Liu T."/>
            <person name="Pan Y.S."/>
            <person name="Xia L.Y."/>
            <person name="Li J."/>
            <person name="Zhao F."/>
            <person name="Cao W.C."/>
        </authorList>
    </citation>
    <scope>NUCLEOTIDE SEQUENCE [LARGE SCALE GENOMIC DNA]</scope>
    <source>
        <strain evidence="2">HaeL-2018</strain>
    </source>
</reference>
<feature type="chain" id="PRO_5039916413" evidence="1">
    <location>
        <begin position="19"/>
        <end position="86"/>
    </location>
</feature>
<sequence length="86" mass="9754">MVFRGQVFLLFLFVPGQCFFGWFATEPKAVNTVEDAPKDFNKDGTAAVVPFEMKTADDEFLNEGKKYGLQLSTLDVCQHKVSHLRH</sequence>
<dbReference type="AlphaFoldDB" id="A0A9J6GRH8"/>
<feature type="signal peptide" evidence="1">
    <location>
        <begin position="1"/>
        <end position="18"/>
    </location>
</feature>
<evidence type="ECO:0000256" key="1">
    <source>
        <dbReference type="SAM" id="SignalP"/>
    </source>
</evidence>
<protein>
    <submittedName>
        <fullName evidence="2">Uncharacterized protein</fullName>
    </submittedName>
</protein>
<name>A0A9J6GRH8_HAELO</name>
<dbReference type="VEuPathDB" id="VectorBase:HLOH_057362"/>
<gene>
    <name evidence="2" type="ORF">HPB48_002769</name>
</gene>